<feature type="transmembrane region" description="Helical" evidence="1">
    <location>
        <begin position="45"/>
        <end position="67"/>
    </location>
</feature>
<keyword evidence="1" id="KW-1133">Transmembrane helix</keyword>
<dbReference type="Pfam" id="PF20151">
    <property type="entry name" value="DUF6533"/>
    <property type="match status" value="1"/>
</dbReference>
<feature type="transmembrane region" description="Helical" evidence="1">
    <location>
        <begin position="112"/>
        <end position="133"/>
    </location>
</feature>
<dbReference type="OrthoDB" id="2804471at2759"/>
<gene>
    <name evidence="3" type="ORF">PHLGIDRAFT_17304</name>
</gene>
<keyword evidence="4" id="KW-1185">Reference proteome</keyword>
<sequence>MTNQLFFDSLTDDYVQFSLATLVVYEYFSTIPLEMRVVWMRRKNFPAVLLVFIRYNSIFNIVVSFVMHAGLRPLTCTIIQRASEASTILTYIAAAIFASLRIYALWGRSVPLAVLVFGLSLVPAFTTVIYYIGERPSRYHLPRYIWRCEVTPPMPLDFHTELTRVTRVTAIAADLLVICLTWAKTFSTARTFYLIFHKMSIAGIMMRDGTIYFLIMLILNITQLVVVRSYCISQFIYTLTPILISRFMLNLRSLDDDVSSSGFMRTSRILSRIEFVTSSSSAKMILHDKVNRMHRARTAYIYADD</sequence>
<evidence type="ECO:0000259" key="2">
    <source>
        <dbReference type="Pfam" id="PF20151"/>
    </source>
</evidence>
<accession>A0A0C3RPC0</accession>
<proteinExistence type="predicted"/>
<evidence type="ECO:0000313" key="3">
    <source>
        <dbReference type="EMBL" id="KIP01281.1"/>
    </source>
</evidence>
<reference evidence="3 4" key="1">
    <citation type="journal article" date="2014" name="PLoS Genet.">
        <title>Analysis of the Phlebiopsis gigantea genome, transcriptome and secretome provides insight into its pioneer colonization strategies of wood.</title>
        <authorList>
            <person name="Hori C."/>
            <person name="Ishida T."/>
            <person name="Igarashi K."/>
            <person name="Samejima M."/>
            <person name="Suzuki H."/>
            <person name="Master E."/>
            <person name="Ferreira P."/>
            <person name="Ruiz-Duenas F.J."/>
            <person name="Held B."/>
            <person name="Canessa P."/>
            <person name="Larrondo L.F."/>
            <person name="Schmoll M."/>
            <person name="Druzhinina I.S."/>
            <person name="Kubicek C.P."/>
            <person name="Gaskell J.A."/>
            <person name="Kersten P."/>
            <person name="St John F."/>
            <person name="Glasner J."/>
            <person name="Sabat G."/>
            <person name="Splinter BonDurant S."/>
            <person name="Syed K."/>
            <person name="Yadav J."/>
            <person name="Mgbeahuruike A.C."/>
            <person name="Kovalchuk A."/>
            <person name="Asiegbu F.O."/>
            <person name="Lackner G."/>
            <person name="Hoffmeister D."/>
            <person name="Rencoret J."/>
            <person name="Gutierrez A."/>
            <person name="Sun H."/>
            <person name="Lindquist E."/>
            <person name="Barry K."/>
            <person name="Riley R."/>
            <person name="Grigoriev I.V."/>
            <person name="Henrissat B."/>
            <person name="Kues U."/>
            <person name="Berka R.M."/>
            <person name="Martinez A.T."/>
            <person name="Covert S.F."/>
            <person name="Blanchette R.A."/>
            <person name="Cullen D."/>
        </authorList>
    </citation>
    <scope>NUCLEOTIDE SEQUENCE [LARGE SCALE GENOMIC DNA]</scope>
    <source>
        <strain evidence="3 4">11061_1 CR5-6</strain>
    </source>
</reference>
<evidence type="ECO:0000313" key="4">
    <source>
        <dbReference type="Proteomes" id="UP000053257"/>
    </source>
</evidence>
<organism evidence="3 4">
    <name type="scientific">Phlebiopsis gigantea (strain 11061_1 CR5-6)</name>
    <name type="common">White-rot fungus</name>
    <name type="synonym">Peniophora gigantea</name>
    <dbReference type="NCBI Taxonomy" id="745531"/>
    <lineage>
        <taxon>Eukaryota</taxon>
        <taxon>Fungi</taxon>
        <taxon>Dikarya</taxon>
        <taxon>Basidiomycota</taxon>
        <taxon>Agaricomycotina</taxon>
        <taxon>Agaricomycetes</taxon>
        <taxon>Polyporales</taxon>
        <taxon>Phanerochaetaceae</taxon>
        <taxon>Phlebiopsis</taxon>
    </lineage>
</organism>
<evidence type="ECO:0000256" key="1">
    <source>
        <dbReference type="SAM" id="Phobius"/>
    </source>
</evidence>
<dbReference type="EMBL" id="KN840835">
    <property type="protein sequence ID" value="KIP01281.1"/>
    <property type="molecule type" value="Genomic_DNA"/>
</dbReference>
<feature type="transmembrane region" description="Helical" evidence="1">
    <location>
        <begin position="88"/>
        <end position="106"/>
    </location>
</feature>
<protein>
    <recommendedName>
        <fullName evidence="2">DUF6533 domain-containing protein</fullName>
    </recommendedName>
</protein>
<dbReference type="HOGENOM" id="CLU_053360_1_1_1"/>
<feature type="domain" description="DUF6533" evidence="2">
    <location>
        <begin position="14"/>
        <end position="58"/>
    </location>
</feature>
<feature type="transmembrane region" description="Helical" evidence="1">
    <location>
        <begin position="209"/>
        <end position="226"/>
    </location>
</feature>
<dbReference type="Proteomes" id="UP000053257">
    <property type="component" value="Unassembled WGS sequence"/>
</dbReference>
<keyword evidence="1" id="KW-0812">Transmembrane</keyword>
<keyword evidence="1" id="KW-0472">Membrane</keyword>
<name>A0A0C3RPC0_PHLG1</name>
<dbReference type="InterPro" id="IPR045340">
    <property type="entry name" value="DUF6533"/>
</dbReference>
<dbReference type="AlphaFoldDB" id="A0A0C3RPC0"/>